<evidence type="ECO:0000313" key="1">
    <source>
        <dbReference type="EMBL" id="CAB4149104.1"/>
    </source>
</evidence>
<dbReference type="EMBL" id="LR796502">
    <property type="protein sequence ID" value="CAB4149104.1"/>
    <property type="molecule type" value="Genomic_DNA"/>
</dbReference>
<gene>
    <name evidence="1" type="ORF">UFOVP523_43</name>
</gene>
<proteinExistence type="predicted"/>
<sequence length="62" mass="7460">MTAVEWLVKELESLTALQFYQETIVEKAKEMEKKQSHEYAEFALKCDRINMKILNFEDYLKI</sequence>
<accession>A0A6J5MQN9</accession>
<organism evidence="1">
    <name type="scientific">uncultured Caudovirales phage</name>
    <dbReference type="NCBI Taxonomy" id="2100421"/>
    <lineage>
        <taxon>Viruses</taxon>
        <taxon>Duplodnaviria</taxon>
        <taxon>Heunggongvirae</taxon>
        <taxon>Uroviricota</taxon>
        <taxon>Caudoviricetes</taxon>
        <taxon>Peduoviridae</taxon>
        <taxon>Maltschvirus</taxon>
        <taxon>Maltschvirus maltsch</taxon>
    </lineage>
</organism>
<reference evidence="1" key="1">
    <citation type="submission" date="2020-04" db="EMBL/GenBank/DDBJ databases">
        <authorList>
            <person name="Chiriac C."/>
            <person name="Salcher M."/>
            <person name="Ghai R."/>
            <person name="Kavagutti S V."/>
        </authorList>
    </citation>
    <scope>NUCLEOTIDE SEQUENCE</scope>
</reference>
<protein>
    <submittedName>
        <fullName evidence="1">Uncharacterized protein</fullName>
    </submittedName>
</protein>
<name>A0A6J5MQN9_9CAUD</name>